<gene>
    <name evidence="3" type="ORF">FA13DRAFT_1822787</name>
</gene>
<feature type="region of interest" description="Disordered" evidence="1">
    <location>
        <begin position="229"/>
        <end position="260"/>
    </location>
</feature>
<protein>
    <recommendedName>
        <fullName evidence="2">Fungal-type protein kinase domain-containing protein</fullName>
    </recommendedName>
</protein>
<accession>A0A4Y7S5T7</accession>
<dbReference type="PANTHER" id="PTHR38248">
    <property type="entry name" value="FUNK1 6"/>
    <property type="match status" value="1"/>
</dbReference>
<dbReference type="EMBL" id="QPFP01000339">
    <property type="protein sequence ID" value="TEB16003.1"/>
    <property type="molecule type" value="Genomic_DNA"/>
</dbReference>
<name>A0A4Y7S5T7_COPMI</name>
<evidence type="ECO:0000313" key="4">
    <source>
        <dbReference type="Proteomes" id="UP000298030"/>
    </source>
</evidence>
<keyword evidence="4" id="KW-1185">Reference proteome</keyword>
<feature type="compositionally biased region" description="Low complexity" evidence="1">
    <location>
        <begin position="1"/>
        <end position="14"/>
    </location>
</feature>
<evidence type="ECO:0000256" key="1">
    <source>
        <dbReference type="SAM" id="MobiDB-lite"/>
    </source>
</evidence>
<feature type="region of interest" description="Disordered" evidence="1">
    <location>
        <begin position="1"/>
        <end position="22"/>
    </location>
</feature>
<evidence type="ECO:0000259" key="2">
    <source>
        <dbReference type="Pfam" id="PF17667"/>
    </source>
</evidence>
<dbReference type="PANTHER" id="PTHR38248:SF2">
    <property type="entry name" value="FUNK1 11"/>
    <property type="match status" value="1"/>
</dbReference>
<dbReference type="Pfam" id="PF17667">
    <property type="entry name" value="Pkinase_fungal"/>
    <property type="match status" value="1"/>
</dbReference>
<evidence type="ECO:0000313" key="3">
    <source>
        <dbReference type="EMBL" id="TEB16003.1"/>
    </source>
</evidence>
<organism evidence="3 4">
    <name type="scientific">Coprinellus micaceus</name>
    <name type="common">Glistening ink-cap mushroom</name>
    <name type="synonym">Coprinus micaceus</name>
    <dbReference type="NCBI Taxonomy" id="71717"/>
    <lineage>
        <taxon>Eukaryota</taxon>
        <taxon>Fungi</taxon>
        <taxon>Dikarya</taxon>
        <taxon>Basidiomycota</taxon>
        <taxon>Agaricomycotina</taxon>
        <taxon>Agaricomycetes</taxon>
        <taxon>Agaricomycetidae</taxon>
        <taxon>Agaricales</taxon>
        <taxon>Agaricineae</taxon>
        <taxon>Psathyrellaceae</taxon>
        <taxon>Coprinellus</taxon>
    </lineage>
</organism>
<dbReference type="SUPFAM" id="SSF56112">
    <property type="entry name" value="Protein kinase-like (PK-like)"/>
    <property type="match status" value="1"/>
</dbReference>
<dbReference type="OrthoDB" id="5569250at2759"/>
<dbReference type="Proteomes" id="UP000298030">
    <property type="component" value="Unassembled WGS sequence"/>
</dbReference>
<comment type="caution">
    <text evidence="3">The sequence shown here is derived from an EMBL/GenBank/DDBJ whole genome shotgun (WGS) entry which is preliminary data.</text>
</comment>
<dbReference type="Gene3D" id="1.10.510.10">
    <property type="entry name" value="Transferase(Phosphotransferase) domain 1"/>
    <property type="match status" value="1"/>
</dbReference>
<dbReference type="STRING" id="71717.A0A4Y7S5T7"/>
<dbReference type="AlphaFoldDB" id="A0A4Y7S5T7"/>
<feature type="domain" description="Fungal-type protein kinase" evidence="2">
    <location>
        <begin position="264"/>
        <end position="633"/>
    </location>
</feature>
<proteinExistence type="predicted"/>
<reference evidence="3 4" key="1">
    <citation type="journal article" date="2019" name="Nat. Ecol. Evol.">
        <title>Megaphylogeny resolves global patterns of mushroom evolution.</title>
        <authorList>
            <person name="Varga T."/>
            <person name="Krizsan K."/>
            <person name="Foldi C."/>
            <person name="Dima B."/>
            <person name="Sanchez-Garcia M."/>
            <person name="Sanchez-Ramirez S."/>
            <person name="Szollosi G.J."/>
            <person name="Szarkandi J.G."/>
            <person name="Papp V."/>
            <person name="Albert L."/>
            <person name="Andreopoulos W."/>
            <person name="Angelini C."/>
            <person name="Antonin V."/>
            <person name="Barry K.W."/>
            <person name="Bougher N.L."/>
            <person name="Buchanan P."/>
            <person name="Buyck B."/>
            <person name="Bense V."/>
            <person name="Catcheside P."/>
            <person name="Chovatia M."/>
            <person name="Cooper J."/>
            <person name="Damon W."/>
            <person name="Desjardin D."/>
            <person name="Finy P."/>
            <person name="Geml J."/>
            <person name="Haridas S."/>
            <person name="Hughes K."/>
            <person name="Justo A."/>
            <person name="Karasinski D."/>
            <person name="Kautmanova I."/>
            <person name="Kiss B."/>
            <person name="Kocsube S."/>
            <person name="Kotiranta H."/>
            <person name="LaButti K.M."/>
            <person name="Lechner B.E."/>
            <person name="Liimatainen K."/>
            <person name="Lipzen A."/>
            <person name="Lukacs Z."/>
            <person name="Mihaltcheva S."/>
            <person name="Morgado L.N."/>
            <person name="Niskanen T."/>
            <person name="Noordeloos M.E."/>
            <person name="Ohm R.A."/>
            <person name="Ortiz-Santana B."/>
            <person name="Ovrebo C."/>
            <person name="Racz N."/>
            <person name="Riley R."/>
            <person name="Savchenko A."/>
            <person name="Shiryaev A."/>
            <person name="Soop K."/>
            <person name="Spirin V."/>
            <person name="Szebenyi C."/>
            <person name="Tomsovsky M."/>
            <person name="Tulloss R.E."/>
            <person name="Uehling J."/>
            <person name="Grigoriev I.V."/>
            <person name="Vagvolgyi C."/>
            <person name="Papp T."/>
            <person name="Martin F.M."/>
            <person name="Miettinen O."/>
            <person name="Hibbett D.S."/>
            <person name="Nagy L.G."/>
        </authorList>
    </citation>
    <scope>NUCLEOTIDE SEQUENCE [LARGE SCALE GENOMIC DNA]</scope>
    <source>
        <strain evidence="3 4">FP101781</strain>
    </source>
</reference>
<sequence>MGDSSRPGQSASSSPVKSGYKSEYLSRNLPTEGVLKTMQENIGKELKDCDYNNVDLLDFAEHILGLDRSIGQRILQMQIPLDVTKIHEYNSITTETGYHQPFIEFASVVLDAVLTELDESDSKEEIMTSGFWDGKGTKILENDGRKRKPDVLLCWKPMPMKGQLPTWAGVKSVIEFKRKCKIGPDDILLEGDIAKDEVAAFDEEEVLAEEDETPPGVDDAGESSHLSAVLSGSRNGRKRAAAESAGPSTKRNSKRPRQSKLDGALNDMHWQVAMYALETLSATGRLWVVCVLIDKFKVSVCYFDRMLGLRPSSFLFHRNPEKLALLLYGLMRSDPRRSGLNPHLRWNPTHASVVSKSQHGDGVPSLVGNPVTKVVGSYLEPPNYKGCFKIWSILRQADDIIGRGTTVYAVRRVKEVTRKGMKFTTKHYAYKLSWADAARTAESKYIEHLVEKLPEKVHRHLPKVHFAATLTADDLGIPWKDMGLAVDAEKHQERVQQITVTELCNKLWEAGGLEEFKQAFIDCVHCHHMAYKMGKVIHRDINEHNLLVFKEKDGGVTGVLNDWDMAKFINEANDSLHAAKHRTGSPPFMAMDLIEAVTAFQALVPGAESSLNPVPPHWFRHDLESFLYLLIWAAIHYNLADGSRDLRVHPLLSSWTLGPHANSTSKQAIMSGRAAAVRKIYAVVKDEFKPLVKEWIEPLRKLVVTSYTEWENSGSSEETKDTYGGRLTFKKFMSAICEDYNKWGIPDFLKDED</sequence>
<dbReference type="InterPro" id="IPR011009">
    <property type="entry name" value="Kinase-like_dom_sf"/>
</dbReference>
<dbReference type="InterPro" id="IPR040976">
    <property type="entry name" value="Pkinase_fungal"/>
</dbReference>